<feature type="compositionally biased region" description="Low complexity" evidence="1">
    <location>
        <begin position="168"/>
        <end position="200"/>
    </location>
</feature>
<name>A0A2G9T8L0_TELCI</name>
<feature type="compositionally biased region" description="Low complexity" evidence="1">
    <location>
        <begin position="239"/>
        <end position="275"/>
    </location>
</feature>
<accession>A0A2G9T8L0</accession>
<evidence type="ECO:0000313" key="3">
    <source>
        <dbReference type="Proteomes" id="UP000230423"/>
    </source>
</evidence>
<feature type="compositionally biased region" description="Low complexity" evidence="1">
    <location>
        <begin position="338"/>
        <end position="356"/>
    </location>
</feature>
<feature type="compositionally biased region" description="Basic and acidic residues" evidence="1">
    <location>
        <begin position="280"/>
        <end position="293"/>
    </location>
</feature>
<evidence type="ECO:0000256" key="1">
    <source>
        <dbReference type="SAM" id="MobiDB-lite"/>
    </source>
</evidence>
<dbReference type="Proteomes" id="UP000230423">
    <property type="component" value="Unassembled WGS sequence"/>
</dbReference>
<feature type="non-terminal residue" evidence="2">
    <location>
        <position position="1"/>
    </location>
</feature>
<feature type="compositionally biased region" description="Low complexity" evidence="1">
    <location>
        <begin position="319"/>
        <end position="331"/>
    </location>
</feature>
<feature type="compositionally biased region" description="Low complexity" evidence="1">
    <location>
        <begin position="294"/>
        <end position="305"/>
    </location>
</feature>
<feature type="non-terminal residue" evidence="2">
    <location>
        <position position="470"/>
    </location>
</feature>
<feature type="compositionally biased region" description="Polar residues" evidence="1">
    <location>
        <begin position="121"/>
        <end position="131"/>
    </location>
</feature>
<organism evidence="2 3">
    <name type="scientific">Teladorsagia circumcincta</name>
    <name type="common">Brown stomach worm</name>
    <name type="synonym">Ostertagia circumcincta</name>
    <dbReference type="NCBI Taxonomy" id="45464"/>
    <lineage>
        <taxon>Eukaryota</taxon>
        <taxon>Metazoa</taxon>
        <taxon>Ecdysozoa</taxon>
        <taxon>Nematoda</taxon>
        <taxon>Chromadorea</taxon>
        <taxon>Rhabditida</taxon>
        <taxon>Rhabditina</taxon>
        <taxon>Rhabditomorpha</taxon>
        <taxon>Strongyloidea</taxon>
        <taxon>Trichostrongylidae</taxon>
        <taxon>Teladorsagia</taxon>
    </lineage>
</organism>
<gene>
    <name evidence="2" type="ORF">TELCIR_24337</name>
</gene>
<feature type="region of interest" description="Disordered" evidence="1">
    <location>
        <begin position="162"/>
        <end position="431"/>
    </location>
</feature>
<protein>
    <submittedName>
        <fullName evidence="2">Uncharacterized protein</fullName>
    </submittedName>
</protein>
<feature type="region of interest" description="Disordered" evidence="1">
    <location>
        <begin position="84"/>
        <end position="131"/>
    </location>
</feature>
<keyword evidence="3" id="KW-1185">Reference proteome</keyword>
<feature type="compositionally biased region" description="Polar residues" evidence="1">
    <location>
        <begin position="358"/>
        <end position="378"/>
    </location>
</feature>
<dbReference type="AlphaFoldDB" id="A0A2G9T8L0"/>
<feature type="compositionally biased region" description="Low complexity" evidence="1">
    <location>
        <begin position="85"/>
        <end position="97"/>
    </location>
</feature>
<dbReference type="EMBL" id="KZ398578">
    <property type="protein sequence ID" value="PIO54303.1"/>
    <property type="molecule type" value="Genomic_DNA"/>
</dbReference>
<sequence length="470" mass="47881">PEIGETTEASPTDGLRTISVYFSSPKARSEATEQERSSTGLFEENTEATTLSAATKLIRLTGIPQEPLIEGPTSPDAIGVVTHQTTPEETTTDFPEPGEIAENRTFTTSGSPETREGLGNSGSSTTPSRVIGTETTIALGSLEKKNATAPEGARVNGAVTSTLSVSGSPSAKTFTSSPTKTSAFSSSTSAGTETTESFTALGSTTSGNTNVVPSSTTLSQEAGLSTSEWEKTTPQGMVSTAELSSLPTTAAASFSSATTRMQKGPSSSESSTTPSGVGRSEIRVESGSLEKENSTTSEGVESSTGLNGTAASVLPVFGSTSAKTFTSSTSKKVSEEGTVATTTPSAAFSSPTSPGSQIIESESTPTGGTDESSLSTTVSEEDGPSTAEFETPTSNGDLLTAEMSSFPATSLSSSTTSIQQKEHSGKAATASFTTVGGTNAVTFRTTDAPEEETVFGSSDFTEVPFSTIFK</sequence>
<reference evidence="2 3" key="1">
    <citation type="submission" date="2015-09" db="EMBL/GenBank/DDBJ databases">
        <title>Draft genome of the parasitic nematode Teladorsagia circumcincta isolate WARC Sus (inbred).</title>
        <authorList>
            <person name="Mitreva M."/>
        </authorList>
    </citation>
    <scope>NUCLEOTIDE SEQUENCE [LARGE SCALE GENOMIC DNA]</scope>
    <source>
        <strain evidence="2 3">S</strain>
    </source>
</reference>
<proteinExistence type="predicted"/>
<feature type="compositionally biased region" description="Low complexity" evidence="1">
    <location>
        <begin position="404"/>
        <end position="417"/>
    </location>
</feature>
<evidence type="ECO:0000313" key="2">
    <source>
        <dbReference type="EMBL" id="PIO54303.1"/>
    </source>
</evidence>
<feature type="compositionally biased region" description="Polar residues" evidence="1">
    <location>
        <begin position="201"/>
        <end position="238"/>
    </location>
</feature>